<dbReference type="InterPro" id="IPR000914">
    <property type="entry name" value="SBP_5_dom"/>
</dbReference>
<dbReference type="GO" id="GO:0030288">
    <property type="term" value="C:outer membrane-bounded periplasmic space"/>
    <property type="evidence" value="ECO:0007669"/>
    <property type="project" value="UniProtKB-ARBA"/>
</dbReference>
<evidence type="ECO:0000256" key="4">
    <source>
        <dbReference type="ARBA" id="ARBA00022729"/>
    </source>
</evidence>
<accession>A0A1V2H812</accession>
<dbReference type="SUPFAM" id="SSF53850">
    <property type="entry name" value="Periplasmic binding protein-like II"/>
    <property type="match status" value="1"/>
</dbReference>
<dbReference type="GO" id="GO:0015833">
    <property type="term" value="P:peptide transport"/>
    <property type="evidence" value="ECO:0007669"/>
    <property type="project" value="TreeGrafter"/>
</dbReference>
<dbReference type="Proteomes" id="UP000188879">
    <property type="component" value="Unassembled WGS sequence"/>
</dbReference>
<dbReference type="InterPro" id="IPR030678">
    <property type="entry name" value="Peptide/Ni-bd"/>
</dbReference>
<dbReference type="Gene3D" id="3.10.105.10">
    <property type="entry name" value="Dipeptide-binding Protein, Domain 3"/>
    <property type="match status" value="1"/>
</dbReference>
<evidence type="ECO:0000313" key="7">
    <source>
        <dbReference type="EMBL" id="ONG58891.1"/>
    </source>
</evidence>
<dbReference type="InterPro" id="IPR039424">
    <property type="entry name" value="SBP_5"/>
</dbReference>
<dbReference type="Gene3D" id="3.40.190.10">
    <property type="entry name" value="Periplasmic binding protein-like II"/>
    <property type="match status" value="1"/>
</dbReference>
<keyword evidence="4 5" id="KW-0732">Signal</keyword>
<dbReference type="GO" id="GO:1904680">
    <property type="term" value="F:peptide transmembrane transporter activity"/>
    <property type="evidence" value="ECO:0007669"/>
    <property type="project" value="TreeGrafter"/>
</dbReference>
<dbReference type="AlphaFoldDB" id="A0A1V2H812"/>
<evidence type="ECO:0000256" key="1">
    <source>
        <dbReference type="ARBA" id="ARBA00004418"/>
    </source>
</evidence>
<name>A0A1V2H812_9PROT</name>
<evidence type="ECO:0000256" key="3">
    <source>
        <dbReference type="ARBA" id="ARBA00022448"/>
    </source>
</evidence>
<comment type="subcellular location">
    <subcellularLocation>
        <location evidence="1">Periplasm</location>
    </subcellularLocation>
</comment>
<dbReference type="PANTHER" id="PTHR30290:SF9">
    <property type="entry name" value="OLIGOPEPTIDE-BINDING PROTEIN APPA"/>
    <property type="match status" value="1"/>
</dbReference>
<protein>
    <recommendedName>
        <fullName evidence="6">Solute-binding protein family 5 domain-containing protein</fullName>
    </recommendedName>
</protein>
<proteinExistence type="inferred from homology"/>
<evidence type="ECO:0000256" key="2">
    <source>
        <dbReference type="ARBA" id="ARBA00005695"/>
    </source>
</evidence>
<dbReference type="RefSeq" id="WP_076955591.1">
    <property type="nucleotide sequence ID" value="NZ_MLCO01000009.1"/>
</dbReference>
<keyword evidence="3" id="KW-0813">Transport</keyword>
<feature type="chain" id="PRO_5012030480" description="Solute-binding protein family 5 domain-containing protein" evidence="5">
    <location>
        <begin position="23"/>
        <end position="521"/>
    </location>
</feature>
<evidence type="ECO:0000256" key="5">
    <source>
        <dbReference type="SAM" id="SignalP"/>
    </source>
</evidence>
<feature type="signal peptide" evidence="5">
    <location>
        <begin position="1"/>
        <end position="22"/>
    </location>
</feature>
<organism evidence="7 8">
    <name type="scientific">Teichococcus deserti</name>
    <dbReference type="NCBI Taxonomy" id="1817963"/>
    <lineage>
        <taxon>Bacteria</taxon>
        <taxon>Pseudomonadati</taxon>
        <taxon>Pseudomonadota</taxon>
        <taxon>Alphaproteobacteria</taxon>
        <taxon>Acetobacterales</taxon>
        <taxon>Roseomonadaceae</taxon>
        <taxon>Roseomonas</taxon>
    </lineage>
</organism>
<evidence type="ECO:0000259" key="6">
    <source>
        <dbReference type="Pfam" id="PF00496"/>
    </source>
</evidence>
<feature type="domain" description="Solute-binding protein family 5" evidence="6">
    <location>
        <begin position="67"/>
        <end position="433"/>
    </location>
</feature>
<dbReference type="EMBL" id="MLCO01000009">
    <property type="protein sequence ID" value="ONG58891.1"/>
    <property type="molecule type" value="Genomic_DNA"/>
</dbReference>
<dbReference type="Gene3D" id="3.90.76.10">
    <property type="entry name" value="Dipeptide-binding Protein, Domain 1"/>
    <property type="match status" value="1"/>
</dbReference>
<dbReference type="GO" id="GO:0043190">
    <property type="term" value="C:ATP-binding cassette (ABC) transporter complex"/>
    <property type="evidence" value="ECO:0007669"/>
    <property type="project" value="InterPro"/>
</dbReference>
<reference evidence="7 8" key="1">
    <citation type="submission" date="2016-10" db="EMBL/GenBank/DDBJ databases">
        <title>Draft Genome sequence of Roseomonas sp. strain M3.</title>
        <authorList>
            <person name="Subhash Y."/>
            <person name="Lee S."/>
        </authorList>
    </citation>
    <scope>NUCLEOTIDE SEQUENCE [LARGE SCALE GENOMIC DNA]</scope>
    <source>
        <strain evidence="7 8">M3</strain>
    </source>
</reference>
<dbReference type="CDD" id="cd08498">
    <property type="entry name" value="PBP2_NikA_DppA_OppA_like_2"/>
    <property type="match status" value="1"/>
</dbReference>
<dbReference type="PANTHER" id="PTHR30290">
    <property type="entry name" value="PERIPLASMIC BINDING COMPONENT OF ABC TRANSPORTER"/>
    <property type="match status" value="1"/>
</dbReference>
<dbReference type="PIRSF" id="PIRSF002741">
    <property type="entry name" value="MppA"/>
    <property type="match status" value="1"/>
</dbReference>
<evidence type="ECO:0000313" key="8">
    <source>
        <dbReference type="Proteomes" id="UP000188879"/>
    </source>
</evidence>
<keyword evidence="8" id="KW-1185">Reference proteome</keyword>
<comment type="caution">
    <text evidence="7">The sequence shown here is derived from an EMBL/GenBank/DDBJ whole genome shotgun (WGS) entry which is preliminary data.</text>
</comment>
<sequence>MMWKWSVAAVALLCAAPLQTVAAADLTMGNSAFPLSVDPHFYNGIADRNLSLHVFSRLIEQRGDMSLAPGLATEWKLVSDTVWEFTLRPGVTWSDGRPVTADDVVFSLNRSANIPNSPLGYAPFTRDIASVEAAGPGVVRITTKQPSPNLPINMTAISIVAKHAVEAGENDFDGLRAAVGTGPYRVTRFLKNERVELERNPNWWGDRPEWDRVSMRFIANEGARSAALLSGDVDLIDSPSRNDLPRFRQDSRFRVASTPGNRSILLLPNFEADSSPQAADNDGKPLPANPLRDIRVRRALSHAIDRVSLAERVLEGTAQAAGQFMWPGAYSYTPDIAIPAFDQARARALLAEAGFPQGFRLTLSAFADRPDFRTVAQAIAQMWSRVGVRTTVDAIPASVYLGRGAKHEFAMPFFSWGISTGEAGYALTNMFTTMDRTTGRGPANWGAYSNPALDTLIDRSLSTMDDAAREKLLIEAQKIVADDVAGIPLYQLVNFWATRASITYEPRQDQRTVAFSATTTK</sequence>
<gene>
    <name evidence="7" type="ORF">BKE38_01425</name>
</gene>
<comment type="similarity">
    <text evidence="2">Belongs to the bacterial solute-binding protein 5 family.</text>
</comment>
<dbReference type="Pfam" id="PF00496">
    <property type="entry name" value="SBP_bac_5"/>
    <property type="match status" value="1"/>
</dbReference>